<protein>
    <submittedName>
        <fullName evidence="2">Uncharacterized protein</fullName>
    </submittedName>
</protein>
<gene>
    <name evidence="2" type="ORF">YYE_04373</name>
</gene>
<dbReference type="Proteomes" id="UP000030681">
    <property type="component" value="Unassembled WGS sequence"/>
</dbReference>
<evidence type="ECO:0000313" key="3">
    <source>
        <dbReference type="Proteomes" id="UP000030681"/>
    </source>
</evidence>
<sequence length="204" mass="23941">MPELWEDAGLSMDILLIVPFYENIIKEMKDAYNSLYDLVIVLKDKIDYIENPIELCIPNGNENNMISDFEVNFAHTEKEKINNTPLEIIDDINCSDKKMNLYNTDKLNNILCKNSFSPINDKNEKEEIGNSKNVSIDNLHNYQNNKKEVLFCEKKSDMINYVDNHFNVGYYSEGIEIGNRRKRKKKKKKIAKKKRHNKSILLMK</sequence>
<accession>A0A081IB69</accession>
<feature type="region of interest" description="Disordered" evidence="1">
    <location>
        <begin position="181"/>
        <end position="204"/>
    </location>
</feature>
<dbReference type="EMBL" id="KL446954">
    <property type="protein sequence ID" value="KEG00927.1"/>
    <property type="molecule type" value="Genomic_DNA"/>
</dbReference>
<proteinExistence type="predicted"/>
<organism evidence="2 3">
    <name type="scientific">Plasmodium vinckei vinckei</name>
    <dbReference type="NCBI Taxonomy" id="54757"/>
    <lineage>
        <taxon>Eukaryota</taxon>
        <taxon>Sar</taxon>
        <taxon>Alveolata</taxon>
        <taxon>Apicomplexa</taxon>
        <taxon>Aconoidasida</taxon>
        <taxon>Haemosporida</taxon>
        <taxon>Plasmodiidae</taxon>
        <taxon>Plasmodium</taxon>
        <taxon>Plasmodium (Vinckeia)</taxon>
    </lineage>
</organism>
<name>A0A081IB69_PLAVN</name>
<evidence type="ECO:0000313" key="2">
    <source>
        <dbReference type="EMBL" id="KEG00927.1"/>
    </source>
</evidence>
<dbReference type="AlphaFoldDB" id="A0A081IB69"/>
<reference evidence="2 3" key="1">
    <citation type="submission" date="2013-02" db="EMBL/GenBank/DDBJ databases">
        <title>The Genome Sequence of Plasmodium vinckei vinckei.</title>
        <authorList>
            <consortium name="The Broad Institute Genome Sequencing Platform"/>
            <consortium name="The Broad Institute Genome Sequencing Center for Infectious Disease"/>
            <person name="Neafsey D."/>
            <person name="Cheeseman I."/>
            <person name="Volkman S."/>
            <person name="Adams J."/>
            <person name="Walker B."/>
            <person name="Young S.K."/>
            <person name="Zeng Q."/>
            <person name="Gargeya S."/>
            <person name="Fitzgerald M."/>
            <person name="Haas B."/>
            <person name="Abouelleil A."/>
            <person name="Alvarado L."/>
            <person name="Arachchi H.M."/>
            <person name="Berlin A.M."/>
            <person name="Chapman S.B."/>
            <person name="Dewar J."/>
            <person name="Goldberg J."/>
            <person name="Griggs A."/>
            <person name="Gujja S."/>
            <person name="Hansen M."/>
            <person name="Howarth C."/>
            <person name="Imamovic A."/>
            <person name="Larimer J."/>
            <person name="McCowan C."/>
            <person name="Murphy C."/>
            <person name="Neiman D."/>
            <person name="Pearson M."/>
            <person name="Priest M."/>
            <person name="Roberts A."/>
            <person name="Saif S."/>
            <person name="Shea T."/>
            <person name="Sisk P."/>
            <person name="Sykes S."/>
            <person name="Wortman J."/>
            <person name="Nusbaum C."/>
            <person name="Birren B."/>
        </authorList>
    </citation>
    <scope>NUCLEOTIDE SEQUENCE [LARGE SCALE GENOMIC DNA]</scope>
    <source>
        <strain evidence="3">vinckei</strain>
    </source>
</reference>
<evidence type="ECO:0000256" key="1">
    <source>
        <dbReference type="SAM" id="MobiDB-lite"/>
    </source>
</evidence>
<feature type="compositionally biased region" description="Basic residues" evidence="1">
    <location>
        <begin position="181"/>
        <end position="198"/>
    </location>
</feature>